<keyword evidence="3" id="KW-1185">Reference proteome</keyword>
<protein>
    <recommendedName>
        <fullName evidence="1">DUF7041 domain-containing protein</fullName>
    </recommendedName>
</protein>
<dbReference type="Pfam" id="PF23055">
    <property type="entry name" value="DUF7041"/>
    <property type="match status" value="1"/>
</dbReference>
<name>A0AAV0Y277_9HEMI</name>
<dbReference type="AlphaFoldDB" id="A0AAV0Y277"/>
<dbReference type="PANTHER" id="PTHR33327:SF3">
    <property type="entry name" value="RNA-DIRECTED DNA POLYMERASE"/>
    <property type="match status" value="1"/>
</dbReference>
<dbReference type="InterPro" id="IPR055469">
    <property type="entry name" value="DUF7041"/>
</dbReference>
<dbReference type="EMBL" id="CARXXK010001098">
    <property type="protein sequence ID" value="CAI6373566.1"/>
    <property type="molecule type" value="Genomic_DNA"/>
</dbReference>
<organism evidence="2 3">
    <name type="scientific">Macrosiphum euphorbiae</name>
    <name type="common">potato aphid</name>
    <dbReference type="NCBI Taxonomy" id="13131"/>
    <lineage>
        <taxon>Eukaryota</taxon>
        <taxon>Metazoa</taxon>
        <taxon>Ecdysozoa</taxon>
        <taxon>Arthropoda</taxon>
        <taxon>Hexapoda</taxon>
        <taxon>Insecta</taxon>
        <taxon>Pterygota</taxon>
        <taxon>Neoptera</taxon>
        <taxon>Paraneoptera</taxon>
        <taxon>Hemiptera</taxon>
        <taxon>Sternorrhyncha</taxon>
        <taxon>Aphidomorpha</taxon>
        <taxon>Aphidoidea</taxon>
        <taxon>Aphididae</taxon>
        <taxon>Macrosiphini</taxon>
        <taxon>Macrosiphum</taxon>
    </lineage>
</organism>
<proteinExistence type="predicted"/>
<evidence type="ECO:0000313" key="3">
    <source>
        <dbReference type="Proteomes" id="UP001160148"/>
    </source>
</evidence>
<reference evidence="2 3" key="1">
    <citation type="submission" date="2023-01" db="EMBL/GenBank/DDBJ databases">
        <authorList>
            <person name="Whitehead M."/>
        </authorList>
    </citation>
    <scope>NUCLEOTIDE SEQUENCE [LARGE SCALE GENOMIC DNA]</scope>
</reference>
<feature type="domain" description="DUF7041" evidence="1">
    <location>
        <begin position="24"/>
        <end position="100"/>
    </location>
</feature>
<accession>A0AAV0Y277</accession>
<dbReference type="PANTHER" id="PTHR33327">
    <property type="entry name" value="ENDONUCLEASE"/>
    <property type="match status" value="1"/>
</dbReference>
<evidence type="ECO:0000259" key="1">
    <source>
        <dbReference type="Pfam" id="PF23055"/>
    </source>
</evidence>
<dbReference type="Proteomes" id="UP001160148">
    <property type="component" value="Unassembled WGS sequence"/>
</dbReference>
<evidence type="ECO:0000313" key="2">
    <source>
        <dbReference type="EMBL" id="CAI6373566.1"/>
    </source>
</evidence>
<gene>
    <name evidence="2" type="ORF">MEUPH1_LOCUS27297</name>
</gene>
<comment type="caution">
    <text evidence="2">The sequence shown here is derived from an EMBL/GenBank/DDBJ whole genome shotgun (WGS) entry which is preliminary data.</text>
</comment>
<sequence length="102" mass="11416">MGDDDRVNANVNPTVDPVSNVRLSAFWKQSPALWFSYAESILTTQRITSNASKTNFVVAALDEEAVRNIDDFLLTAASYTDVRSRFIDVYGVSHAARFREIV</sequence>